<proteinExistence type="predicted"/>
<dbReference type="Proteomes" id="UP000499080">
    <property type="component" value="Unassembled WGS sequence"/>
</dbReference>
<protein>
    <submittedName>
        <fullName evidence="2">Uncharacterized protein</fullName>
    </submittedName>
</protein>
<comment type="caution">
    <text evidence="2">The sequence shown here is derived from an EMBL/GenBank/DDBJ whole genome shotgun (WGS) entry which is preliminary data.</text>
</comment>
<evidence type="ECO:0000313" key="5">
    <source>
        <dbReference type="EMBL" id="GBN27151.1"/>
    </source>
</evidence>
<dbReference type="EMBL" id="BGPR01204683">
    <property type="protein sequence ID" value="GBN27095.1"/>
    <property type="molecule type" value="Genomic_DNA"/>
</dbReference>
<dbReference type="EMBL" id="BGPR01204691">
    <property type="protein sequence ID" value="GBN27116.1"/>
    <property type="molecule type" value="Genomic_DNA"/>
</dbReference>
<accession>A0A4Y2MIV2</accession>
<name>A0A4Y2MIV2_ARAVE</name>
<evidence type="ECO:0000313" key="6">
    <source>
        <dbReference type="Proteomes" id="UP000499080"/>
    </source>
</evidence>
<evidence type="ECO:0000313" key="3">
    <source>
        <dbReference type="EMBL" id="GBN27095.1"/>
    </source>
</evidence>
<organism evidence="2 6">
    <name type="scientific">Araneus ventricosus</name>
    <name type="common">Orbweaver spider</name>
    <name type="synonym">Epeira ventricosa</name>
    <dbReference type="NCBI Taxonomy" id="182803"/>
    <lineage>
        <taxon>Eukaryota</taxon>
        <taxon>Metazoa</taxon>
        <taxon>Ecdysozoa</taxon>
        <taxon>Arthropoda</taxon>
        <taxon>Chelicerata</taxon>
        <taxon>Arachnida</taxon>
        <taxon>Araneae</taxon>
        <taxon>Araneomorphae</taxon>
        <taxon>Entelegynae</taxon>
        <taxon>Araneoidea</taxon>
        <taxon>Araneidae</taxon>
        <taxon>Araneus</taxon>
    </lineage>
</organism>
<dbReference type="AlphaFoldDB" id="A0A4Y2MIV2"/>
<evidence type="ECO:0000313" key="4">
    <source>
        <dbReference type="EMBL" id="GBN27116.1"/>
    </source>
</evidence>
<reference evidence="2 6" key="1">
    <citation type="journal article" date="2019" name="Sci. Rep.">
        <title>Orb-weaving spider Araneus ventricosus genome elucidates the spidroin gene catalogue.</title>
        <authorList>
            <person name="Kono N."/>
            <person name="Nakamura H."/>
            <person name="Ohtoshi R."/>
            <person name="Moran D.A.P."/>
            <person name="Shinohara A."/>
            <person name="Yoshida Y."/>
            <person name="Fujiwara M."/>
            <person name="Mori M."/>
            <person name="Tomita M."/>
            <person name="Arakawa K."/>
        </authorList>
    </citation>
    <scope>NUCLEOTIDE SEQUENCE [LARGE SCALE GENOMIC DNA]</scope>
</reference>
<dbReference type="EMBL" id="BGPR01204679">
    <property type="protein sequence ID" value="GBN27088.1"/>
    <property type="molecule type" value="Genomic_DNA"/>
</dbReference>
<evidence type="ECO:0000313" key="2">
    <source>
        <dbReference type="EMBL" id="GBN27088.1"/>
    </source>
</evidence>
<feature type="compositionally biased region" description="Basic and acidic residues" evidence="1">
    <location>
        <begin position="49"/>
        <end position="58"/>
    </location>
</feature>
<feature type="non-terminal residue" evidence="2">
    <location>
        <position position="1"/>
    </location>
</feature>
<gene>
    <name evidence="5" type="ORF">AVEN_176805_1</name>
    <name evidence="2" type="ORF">AVEN_269493_1</name>
    <name evidence="3" type="ORF">AVEN_32126_1</name>
    <name evidence="4" type="ORF">AVEN_77859_1</name>
</gene>
<sequence>VALTETGCEKDPNKDNWTPTTINEAIYPPDHPSKEGQRLKPAILGVKAKPVDRSESPG</sequence>
<feature type="region of interest" description="Disordered" evidence="1">
    <location>
        <begin position="1"/>
        <end position="58"/>
    </location>
</feature>
<keyword evidence="6" id="KW-1185">Reference proteome</keyword>
<evidence type="ECO:0000256" key="1">
    <source>
        <dbReference type="SAM" id="MobiDB-lite"/>
    </source>
</evidence>
<dbReference type="EMBL" id="BGPR01204704">
    <property type="protein sequence ID" value="GBN27151.1"/>
    <property type="molecule type" value="Genomic_DNA"/>
</dbReference>